<name>K0NFL5_DESTT</name>
<evidence type="ECO:0000256" key="1">
    <source>
        <dbReference type="ARBA" id="ARBA00000085"/>
    </source>
</evidence>
<dbReference type="Pfam" id="PF02743">
    <property type="entry name" value="dCache_1"/>
    <property type="match status" value="1"/>
</dbReference>
<dbReference type="Gene3D" id="3.30.565.10">
    <property type="entry name" value="Histidine kinase-like ATPase, C-terminal domain"/>
    <property type="match status" value="1"/>
</dbReference>
<proteinExistence type="predicted"/>
<dbReference type="PROSITE" id="PS50885">
    <property type="entry name" value="HAMP"/>
    <property type="match status" value="1"/>
</dbReference>
<dbReference type="SUPFAM" id="SSF55874">
    <property type="entry name" value="ATPase domain of HSP90 chaperone/DNA topoisomerase II/histidine kinase"/>
    <property type="match status" value="1"/>
</dbReference>
<keyword evidence="11 14" id="KW-1133">Transmembrane helix</keyword>
<feature type="transmembrane region" description="Helical" evidence="14">
    <location>
        <begin position="295"/>
        <end position="314"/>
    </location>
</feature>
<dbReference type="AlphaFoldDB" id="K0NFL5"/>
<evidence type="ECO:0000256" key="2">
    <source>
        <dbReference type="ARBA" id="ARBA00004651"/>
    </source>
</evidence>
<dbReference type="NCBIfam" id="TIGR00229">
    <property type="entry name" value="sensory_box"/>
    <property type="match status" value="1"/>
</dbReference>
<dbReference type="InterPro" id="IPR003661">
    <property type="entry name" value="HisK_dim/P_dom"/>
</dbReference>
<evidence type="ECO:0000259" key="15">
    <source>
        <dbReference type="PROSITE" id="PS50109"/>
    </source>
</evidence>
<dbReference type="GO" id="GO:0005524">
    <property type="term" value="F:ATP binding"/>
    <property type="evidence" value="ECO:0007669"/>
    <property type="project" value="UniProtKB-KW"/>
</dbReference>
<dbReference type="Gene3D" id="1.10.287.130">
    <property type="match status" value="1"/>
</dbReference>
<evidence type="ECO:0000256" key="7">
    <source>
        <dbReference type="ARBA" id="ARBA00022692"/>
    </source>
</evidence>
<keyword evidence="12" id="KW-0902">Two-component regulatory system</keyword>
<dbReference type="InterPro" id="IPR005467">
    <property type="entry name" value="His_kinase_dom"/>
</dbReference>
<dbReference type="SUPFAM" id="SSF55785">
    <property type="entry name" value="PYP-like sensor domain (PAS domain)"/>
    <property type="match status" value="1"/>
</dbReference>
<dbReference type="Proteomes" id="UP000007347">
    <property type="component" value="Chromosome"/>
</dbReference>
<protein>
    <recommendedName>
        <fullName evidence="3">histidine kinase</fullName>
        <ecNumber evidence="3">2.7.13.3</ecNumber>
    </recommendedName>
</protein>
<evidence type="ECO:0000256" key="9">
    <source>
        <dbReference type="ARBA" id="ARBA00022777"/>
    </source>
</evidence>
<sequence>MLFSSIRTKLICILMILGAIPLLVVGAVSYHSAANALLVQTRQQLDKVAQKTAQQVDHFFDAAQKDIDLLSKFPFIQLTFLQFEFNQRLDTSQRLLADYFQSNPNYNGIYLVNLAGKTILSVTGDQDDSLPDFSGADWFAKTLETGRFLSDLQFSNHRSSKVVMLGKIVYDFENPDKIVGVLAFDLKKYAFVDYVASLRIGEKGYAFLIHKNGFLIYHPDKEIDSETDIQALSDHRFQTHINNMMDGKKGFGNYTHDNAEKFIVYLPCTLMNWSIGVTVFKSELMADIHTFRNQIISFIMIIIGLFLPVSFLFIKSLTRPILQLIKGAEAIGKGDLDQRIEIKSNDELSAVAREFNKMVATLKKNMKEIVDLKTFMEDIFRNVSSGIITVDEAGQISSINQSAQTMLGYGHRETSGTDGFRPCEPVQQVVDLLKHSMKSGENTRDHELKLARSDDKASCVEINTSQLTDQSGGLIGAIADIRDITRRKRMEELMVRVDKLASLGQLSAGMAHEIRNPLAGMKTSLQVLAERARTDAEQILISGVLSEINRLNTIVSDLLRFSRPSPPLPSPVNVKNILEKTIGMVKEKLKKSDIRLICRYDKDLSFAMADQEQMHQVFLNLILNSLTAMEAGGELTITAGNVRNEEQIKTKLTQKDPDFAMYRAGFVEIRFKDTGHGISKEALPRVFDPFFSTSPKGTGLGLSIVHKLLEKNKGYIFIDSVVQQGTQVRLLLPASDKKQTGDR</sequence>
<dbReference type="SMART" id="SM00387">
    <property type="entry name" value="HATPase_c"/>
    <property type="match status" value="1"/>
</dbReference>
<dbReference type="CDD" id="cd12912">
    <property type="entry name" value="PDC2_MCP_like"/>
    <property type="match status" value="1"/>
</dbReference>
<dbReference type="PROSITE" id="PS50113">
    <property type="entry name" value="PAC"/>
    <property type="match status" value="1"/>
</dbReference>
<dbReference type="EC" id="2.7.13.3" evidence="3"/>
<dbReference type="CDD" id="cd06225">
    <property type="entry name" value="HAMP"/>
    <property type="match status" value="1"/>
</dbReference>
<evidence type="ECO:0000256" key="5">
    <source>
        <dbReference type="ARBA" id="ARBA00022553"/>
    </source>
</evidence>
<dbReference type="GO" id="GO:0005886">
    <property type="term" value="C:plasma membrane"/>
    <property type="evidence" value="ECO:0007669"/>
    <property type="project" value="UniProtKB-SubCell"/>
</dbReference>
<evidence type="ECO:0000256" key="11">
    <source>
        <dbReference type="ARBA" id="ARBA00022989"/>
    </source>
</evidence>
<dbReference type="Pfam" id="PF02518">
    <property type="entry name" value="HATPase_c"/>
    <property type="match status" value="1"/>
</dbReference>
<comment type="catalytic activity">
    <reaction evidence="1">
        <text>ATP + protein L-histidine = ADP + protein N-phospho-L-histidine.</text>
        <dbReference type="EC" id="2.7.13.3"/>
    </reaction>
</comment>
<dbReference type="Pfam" id="PF00672">
    <property type="entry name" value="HAMP"/>
    <property type="match status" value="1"/>
</dbReference>
<dbReference type="Gene3D" id="6.10.340.10">
    <property type="match status" value="1"/>
</dbReference>
<feature type="domain" description="PAS" evidence="16">
    <location>
        <begin position="372"/>
        <end position="416"/>
    </location>
</feature>
<feature type="domain" description="HAMP" evidence="18">
    <location>
        <begin position="315"/>
        <end position="367"/>
    </location>
</feature>
<dbReference type="InterPro" id="IPR036097">
    <property type="entry name" value="HisK_dim/P_sf"/>
</dbReference>
<comment type="subcellular location">
    <subcellularLocation>
        <location evidence="2">Cell membrane</location>
        <topology evidence="2">Multi-pass membrane protein</topology>
    </subcellularLocation>
</comment>
<dbReference type="CDD" id="cd00082">
    <property type="entry name" value="HisKA"/>
    <property type="match status" value="1"/>
</dbReference>
<dbReference type="STRING" id="651182.TOL2_C15570"/>
<organism evidence="19 20">
    <name type="scientific">Desulfobacula toluolica (strain DSM 7467 / Tol2)</name>
    <dbReference type="NCBI Taxonomy" id="651182"/>
    <lineage>
        <taxon>Bacteria</taxon>
        <taxon>Pseudomonadati</taxon>
        <taxon>Thermodesulfobacteriota</taxon>
        <taxon>Desulfobacteria</taxon>
        <taxon>Desulfobacterales</taxon>
        <taxon>Desulfobacteraceae</taxon>
        <taxon>Desulfobacula</taxon>
    </lineage>
</organism>
<dbReference type="Pfam" id="PF00512">
    <property type="entry name" value="HisKA"/>
    <property type="match status" value="1"/>
</dbReference>
<keyword evidence="5" id="KW-0597">Phosphoprotein</keyword>
<dbReference type="PROSITE" id="PS50112">
    <property type="entry name" value="PAS"/>
    <property type="match status" value="1"/>
</dbReference>
<dbReference type="CDD" id="cd18773">
    <property type="entry name" value="PDC1_HK_sensor"/>
    <property type="match status" value="1"/>
</dbReference>
<evidence type="ECO:0000256" key="13">
    <source>
        <dbReference type="ARBA" id="ARBA00023136"/>
    </source>
</evidence>
<keyword evidence="6 19" id="KW-0808">Transferase</keyword>
<dbReference type="RefSeq" id="WP_014957064.1">
    <property type="nucleotide sequence ID" value="NC_018645.1"/>
</dbReference>
<dbReference type="SMART" id="SM00304">
    <property type="entry name" value="HAMP"/>
    <property type="match status" value="1"/>
</dbReference>
<keyword evidence="13 14" id="KW-0472">Membrane</keyword>
<evidence type="ECO:0000259" key="17">
    <source>
        <dbReference type="PROSITE" id="PS50113"/>
    </source>
</evidence>
<dbReference type="InterPro" id="IPR035965">
    <property type="entry name" value="PAS-like_dom_sf"/>
</dbReference>
<dbReference type="SMART" id="SM00388">
    <property type="entry name" value="HisKA"/>
    <property type="match status" value="1"/>
</dbReference>
<dbReference type="PRINTS" id="PR00344">
    <property type="entry name" value="BCTRLSENSOR"/>
</dbReference>
<dbReference type="PATRIC" id="fig|651182.5.peg.1867"/>
<keyword evidence="10" id="KW-0067">ATP-binding</keyword>
<evidence type="ECO:0000256" key="4">
    <source>
        <dbReference type="ARBA" id="ARBA00022475"/>
    </source>
</evidence>
<reference evidence="19 20" key="1">
    <citation type="journal article" date="2013" name="Environ. Microbiol.">
        <title>Complete genome, catabolic sub-proteomes and key-metabolites of Desulfobacula toluolica Tol2, a marine, aromatic compound-degrading, sulfate-reducing bacterium.</title>
        <authorList>
            <person name="Wohlbrand L."/>
            <person name="Jacob J.H."/>
            <person name="Kube M."/>
            <person name="Mussmann M."/>
            <person name="Jarling R."/>
            <person name="Beck A."/>
            <person name="Amann R."/>
            <person name="Wilkes H."/>
            <person name="Reinhardt R."/>
            <person name="Rabus R."/>
        </authorList>
    </citation>
    <scope>NUCLEOTIDE SEQUENCE [LARGE SCALE GENOMIC DNA]</scope>
    <source>
        <strain evidence="20">DSM 7467 / Tol2</strain>
    </source>
</reference>
<dbReference type="GO" id="GO:0000155">
    <property type="term" value="F:phosphorelay sensor kinase activity"/>
    <property type="evidence" value="ECO:0007669"/>
    <property type="project" value="InterPro"/>
</dbReference>
<accession>K0NFL5</accession>
<dbReference type="KEGG" id="dto:TOL2_C15570"/>
<dbReference type="EMBL" id="FO203503">
    <property type="protein sequence ID" value="CCK79720.1"/>
    <property type="molecule type" value="Genomic_DNA"/>
</dbReference>
<dbReference type="InterPro" id="IPR000014">
    <property type="entry name" value="PAS"/>
</dbReference>
<dbReference type="InterPro" id="IPR036890">
    <property type="entry name" value="HATPase_C_sf"/>
</dbReference>
<keyword evidence="9 19" id="KW-0418">Kinase</keyword>
<dbReference type="PANTHER" id="PTHR43065">
    <property type="entry name" value="SENSOR HISTIDINE KINASE"/>
    <property type="match status" value="1"/>
</dbReference>
<dbReference type="Pfam" id="PF00989">
    <property type="entry name" value="PAS"/>
    <property type="match status" value="1"/>
</dbReference>
<evidence type="ECO:0000256" key="8">
    <source>
        <dbReference type="ARBA" id="ARBA00022741"/>
    </source>
</evidence>
<evidence type="ECO:0000313" key="19">
    <source>
        <dbReference type="EMBL" id="CCK79720.1"/>
    </source>
</evidence>
<keyword evidence="20" id="KW-1185">Reference proteome</keyword>
<evidence type="ECO:0000256" key="14">
    <source>
        <dbReference type="SAM" id="Phobius"/>
    </source>
</evidence>
<dbReference type="Gene3D" id="3.30.450.20">
    <property type="entry name" value="PAS domain"/>
    <property type="match status" value="2"/>
</dbReference>
<dbReference type="CDD" id="cd00130">
    <property type="entry name" value="PAS"/>
    <property type="match status" value="1"/>
</dbReference>
<dbReference type="InterPro" id="IPR003660">
    <property type="entry name" value="HAMP_dom"/>
</dbReference>
<dbReference type="GO" id="GO:0006355">
    <property type="term" value="P:regulation of DNA-templated transcription"/>
    <property type="evidence" value="ECO:0007669"/>
    <property type="project" value="InterPro"/>
</dbReference>
<evidence type="ECO:0000256" key="10">
    <source>
        <dbReference type="ARBA" id="ARBA00022840"/>
    </source>
</evidence>
<dbReference type="InterPro" id="IPR000700">
    <property type="entry name" value="PAS-assoc_C"/>
</dbReference>
<dbReference type="InterPro" id="IPR033479">
    <property type="entry name" value="dCache_1"/>
</dbReference>
<dbReference type="InterPro" id="IPR004358">
    <property type="entry name" value="Sig_transdc_His_kin-like_C"/>
</dbReference>
<keyword evidence="8" id="KW-0547">Nucleotide-binding</keyword>
<feature type="domain" description="Histidine kinase" evidence="15">
    <location>
        <begin position="509"/>
        <end position="736"/>
    </location>
</feature>
<dbReference type="SUPFAM" id="SSF47384">
    <property type="entry name" value="Homodimeric domain of signal transducing histidine kinase"/>
    <property type="match status" value="1"/>
</dbReference>
<gene>
    <name evidence="19" type="ordered locus">TOL2_C15570</name>
</gene>
<keyword evidence="4" id="KW-1003">Cell membrane</keyword>
<dbReference type="PROSITE" id="PS50109">
    <property type="entry name" value="HIS_KIN"/>
    <property type="match status" value="1"/>
</dbReference>
<evidence type="ECO:0000256" key="12">
    <source>
        <dbReference type="ARBA" id="ARBA00023012"/>
    </source>
</evidence>
<dbReference type="OrthoDB" id="9781147at2"/>
<evidence type="ECO:0000259" key="18">
    <source>
        <dbReference type="PROSITE" id="PS50885"/>
    </source>
</evidence>
<dbReference type="InterPro" id="IPR003594">
    <property type="entry name" value="HATPase_dom"/>
</dbReference>
<evidence type="ECO:0000259" key="16">
    <source>
        <dbReference type="PROSITE" id="PS50112"/>
    </source>
</evidence>
<dbReference type="SUPFAM" id="SSF158472">
    <property type="entry name" value="HAMP domain-like"/>
    <property type="match status" value="1"/>
</dbReference>
<dbReference type="HOGENOM" id="CLU_376307_0_0_7"/>
<dbReference type="InterPro" id="IPR013767">
    <property type="entry name" value="PAS_fold"/>
</dbReference>
<dbReference type="SMART" id="SM00091">
    <property type="entry name" value="PAS"/>
    <property type="match status" value="1"/>
</dbReference>
<evidence type="ECO:0000256" key="6">
    <source>
        <dbReference type="ARBA" id="ARBA00022679"/>
    </source>
</evidence>
<keyword evidence="7 14" id="KW-0812">Transmembrane</keyword>
<evidence type="ECO:0000256" key="3">
    <source>
        <dbReference type="ARBA" id="ARBA00012438"/>
    </source>
</evidence>
<dbReference type="PANTHER" id="PTHR43065:SF10">
    <property type="entry name" value="PEROXIDE STRESS-ACTIVATED HISTIDINE KINASE MAK3"/>
    <property type="match status" value="1"/>
</dbReference>
<feature type="domain" description="PAC" evidence="17">
    <location>
        <begin position="444"/>
        <end position="496"/>
    </location>
</feature>
<evidence type="ECO:0000313" key="20">
    <source>
        <dbReference type="Proteomes" id="UP000007347"/>
    </source>
</evidence>